<evidence type="ECO:0000313" key="2">
    <source>
        <dbReference type="EMBL" id="OHA66519.1"/>
    </source>
</evidence>
<protein>
    <recommendedName>
        <fullName evidence="1">Helix-turn-helix domain-containing protein</fullName>
    </recommendedName>
</protein>
<evidence type="ECO:0000313" key="3">
    <source>
        <dbReference type="Proteomes" id="UP000178065"/>
    </source>
</evidence>
<dbReference type="EMBL" id="MHTT01000001">
    <property type="protein sequence ID" value="OHA66519.1"/>
    <property type="molecule type" value="Genomic_DNA"/>
</dbReference>
<dbReference type="InterPro" id="IPR041657">
    <property type="entry name" value="HTH_17"/>
</dbReference>
<comment type="caution">
    <text evidence="2">The sequence shown here is derived from an EMBL/GenBank/DDBJ whole genome shotgun (WGS) entry which is preliminary data.</text>
</comment>
<sequence>MTEIQRNEVYTTQEARNFLRISERTMKRWLKRGIVRANKVGGRYRILGREILRLVSPQAERQAVSTYQRFKKKVQDKIASW</sequence>
<name>A0A1G2R2A2_9BACT</name>
<feature type="domain" description="Helix-turn-helix" evidence="1">
    <location>
        <begin position="9"/>
        <end position="55"/>
    </location>
</feature>
<dbReference type="InterPro" id="IPR009061">
    <property type="entry name" value="DNA-bd_dom_put_sf"/>
</dbReference>
<reference evidence="2 3" key="1">
    <citation type="journal article" date="2016" name="Nat. Commun.">
        <title>Thousands of microbial genomes shed light on interconnected biogeochemical processes in an aquifer system.</title>
        <authorList>
            <person name="Anantharaman K."/>
            <person name="Brown C.T."/>
            <person name="Hug L.A."/>
            <person name="Sharon I."/>
            <person name="Castelle C.J."/>
            <person name="Probst A.J."/>
            <person name="Thomas B.C."/>
            <person name="Singh A."/>
            <person name="Wilkins M.J."/>
            <person name="Karaoz U."/>
            <person name="Brodie E.L."/>
            <person name="Williams K.H."/>
            <person name="Hubbard S.S."/>
            <person name="Banfield J.F."/>
        </authorList>
    </citation>
    <scope>NUCLEOTIDE SEQUENCE [LARGE SCALE GENOMIC DNA]</scope>
</reference>
<proteinExistence type="predicted"/>
<dbReference type="Pfam" id="PF12728">
    <property type="entry name" value="HTH_17"/>
    <property type="match status" value="1"/>
</dbReference>
<dbReference type="AlphaFoldDB" id="A0A1G2R2A2"/>
<gene>
    <name evidence="2" type="ORF">A2672_00270</name>
</gene>
<accession>A0A1G2R2A2</accession>
<dbReference type="SUPFAM" id="SSF46955">
    <property type="entry name" value="Putative DNA-binding domain"/>
    <property type="match status" value="1"/>
</dbReference>
<organism evidence="2 3">
    <name type="scientific">Candidatus Wildermuthbacteria bacterium RIFCSPHIGHO2_01_FULL_49_22b</name>
    <dbReference type="NCBI Taxonomy" id="1802448"/>
    <lineage>
        <taxon>Bacteria</taxon>
        <taxon>Candidatus Wildermuthiibacteriota</taxon>
    </lineage>
</organism>
<dbReference type="STRING" id="1802448.A2672_00270"/>
<evidence type="ECO:0000259" key="1">
    <source>
        <dbReference type="Pfam" id="PF12728"/>
    </source>
</evidence>
<dbReference type="Proteomes" id="UP000178065">
    <property type="component" value="Unassembled WGS sequence"/>
</dbReference>